<keyword evidence="2" id="KW-1185">Reference proteome</keyword>
<sequence>MSYRVGVDDVALALCGYLADIRQSRCTTSVRRSSDRAPLSTSNSELYSRVVRPKCTCCRHTRRVFTLIREIILCDTSSVICTETRFCVLWNIRFSGYATASPPRPTAYSWMIANTDAVKFSRKKLYQSR</sequence>
<evidence type="ECO:0000313" key="1">
    <source>
        <dbReference type="EMBL" id="VVD00446.1"/>
    </source>
</evidence>
<proteinExistence type="predicted"/>
<gene>
    <name evidence="1" type="ORF">LSINAPIS_LOCUS11076</name>
</gene>
<protein>
    <submittedName>
        <fullName evidence="1">Uncharacterized protein</fullName>
    </submittedName>
</protein>
<dbReference type="EMBL" id="FZQP02004712">
    <property type="protein sequence ID" value="VVD00446.1"/>
    <property type="molecule type" value="Genomic_DNA"/>
</dbReference>
<reference evidence="1 2" key="1">
    <citation type="submission" date="2017-07" db="EMBL/GenBank/DDBJ databases">
        <authorList>
            <person name="Talla V."/>
            <person name="Backstrom N."/>
        </authorList>
    </citation>
    <scope>NUCLEOTIDE SEQUENCE [LARGE SCALE GENOMIC DNA]</scope>
</reference>
<organism evidence="1 2">
    <name type="scientific">Leptidea sinapis</name>
    <dbReference type="NCBI Taxonomy" id="189913"/>
    <lineage>
        <taxon>Eukaryota</taxon>
        <taxon>Metazoa</taxon>
        <taxon>Ecdysozoa</taxon>
        <taxon>Arthropoda</taxon>
        <taxon>Hexapoda</taxon>
        <taxon>Insecta</taxon>
        <taxon>Pterygota</taxon>
        <taxon>Neoptera</taxon>
        <taxon>Endopterygota</taxon>
        <taxon>Lepidoptera</taxon>
        <taxon>Glossata</taxon>
        <taxon>Ditrysia</taxon>
        <taxon>Papilionoidea</taxon>
        <taxon>Pieridae</taxon>
        <taxon>Dismorphiinae</taxon>
        <taxon>Leptidea</taxon>
    </lineage>
</organism>
<accession>A0A5E4QSA1</accession>
<dbReference type="Proteomes" id="UP000324832">
    <property type="component" value="Unassembled WGS sequence"/>
</dbReference>
<dbReference type="AlphaFoldDB" id="A0A5E4QSA1"/>
<name>A0A5E4QSA1_9NEOP</name>
<evidence type="ECO:0000313" key="2">
    <source>
        <dbReference type="Proteomes" id="UP000324832"/>
    </source>
</evidence>